<dbReference type="Proteomes" id="UP000001514">
    <property type="component" value="Unassembled WGS sequence"/>
</dbReference>
<evidence type="ECO:0000256" key="3">
    <source>
        <dbReference type="ARBA" id="ARBA00022729"/>
    </source>
</evidence>
<dbReference type="AlphaFoldDB" id="D8SD43"/>
<name>D8SD43_SELML</name>
<evidence type="ECO:0000256" key="4">
    <source>
        <dbReference type="ARBA" id="ARBA00022737"/>
    </source>
</evidence>
<gene>
    <name evidence="9" type="ORF">SELMODRAFT_114038</name>
</gene>
<feature type="signal peptide" evidence="6">
    <location>
        <begin position="1"/>
        <end position="22"/>
    </location>
</feature>
<dbReference type="KEGG" id="smo:SELMODRAFT_114038"/>
<dbReference type="InterPro" id="IPR032675">
    <property type="entry name" value="LRR_dom_sf"/>
</dbReference>
<evidence type="ECO:0000259" key="7">
    <source>
        <dbReference type="Pfam" id="PF08263"/>
    </source>
</evidence>
<dbReference type="InterPro" id="IPR001611">
    <property type="entry name" value="Leu-rich_rpt"/>
</dbReference>
<dbReference type="InterPro" id="IPR055414">
    <property type="entry name" value="LRR_R13L4/SHOC2-like"/>
</dbReference>
<dbReference type="HOGENOM" id="CLU_000288_18_22_1"/>
<dbReference type="FunFam" id="3.80.10.10:FF:000400">
    <property type="entry name" value="Nuclear pore complex protein NUP107"/>
    <property type="match status" value="1"/>
</dbReference>
<dbReference type="EMBL" id="GL377612">
    <property type="protein sequence ID" value="EFJ17819.1"/>
    <property type="molecule type" value="Genomic_DNA"/>
</dbReference>
<dbReference type="PANTHER" id="PTHR48009:SF7">
    <property type="entry name" value="LEUCINE-RICH REPEAT (LRR) FAMILY PROTEIN"/>
    <property type="match status" value="1"/>
</dbReference>
<protein>
    <submittedName>
        <fullName evidence="9">Uncharacterized protein</fullName>
    </submittedName>
</protein>
<feature type="domain" description="Leucine-rich repeat-containing N-terminal plant-type" evidence="7">
    <location>
        <begin position="28"/>
        <end position="60"/>
    </location>
</feature>
<dbReference type="InParanoid" id="D8SD43"/>
<keyword evidence="5" id="KW-0472">Membrane</keyword>
<dbReference type="InterPro" id="IPR053213">
    <property type="entry name" value="RLP29"/>
</dbReference>
<keyword evidence="10" id="KW-1185">Reference proteome</keyword>
<feature type="chain" id="PRO_5003122611" evidence="6">
    <location>
        <begin position="23"/>
        <end position="424"/>
    </location>
</feature>
<dbReference type="Gene3D" id="3.80.10.10">
    <property type="entry name" value="Ribonuclease Inhibitor"/>
    <property type="match status" value="3"/>
</dbReference>
<organism evidence="10">
    <name type="scientific">Selaginella moellendorffii</name>
    <name type="common">Spikemoss</name>
    <dbReference type="NCBI Taxonomy" id="88036"/>
    <lineage>
        <taxon>Eukaryota</taxon>
        <taxon>Viridiplantae</taxon>
        <taxon>Streptophyta</taxon>
        <taxon>Embryophyta</taxon>
        <taxon>Tracheophyta</taxon>
        <taxon>Lycopodiopsida</taxon>
        <taxon>Selaginellales</taxon>
        <taxon>Selaginellaceae</taxon>
        <taxon>Selaginella</taxon>
    </lineage>
</organism>
<dbReference type="InterPro" id="IPR013210">
    <property type="entry name" value="LRR_N_plant-typ"/>
</dbReference>
<dbReference type="SUPFAM" id="SSF52058">
    <property type="entry name" value="L domain-like"/>
    <property type="match status" value="1"/>
</dbReference>
<keyword evidence="2" id="KW-0433">Leucine-rich repeat</keyword>
<dbReference type="InterPro" id="IPR003591">
    <property type="entry name" value="Leu-rich_rpt_typical-subtyp"/>
</dbReference>
<accession>D8SD43</accession>
<dbReference type="OMA" id="CPVAMFN"/>
<evidence type="ECO:0000256" key="2">
    <source>
        <dbReference type="ARBA" id="ARBA00022614"/>
    </source>
</evidence>
<dbReference type="SMART" id="SM00369">
    <property type="entry name" value="LRR_TYP"/>
    <property type="match status" value="4"/>
</dbReference>
<evidence type="ECO:0000256" key="6">
    <source>
        <dbReference type="SAM" id="SignalP"/>
    </source>
</evidence>
<evidence type="ECO:0000313" key="9">
    <source>
        <dbReference type="EMBL" id="EFJ17819.1"/>
    </source>
</evidence>
<dbReference type="Pfam" id="PF23598">
    <property type="entry name" value="LRR_14"/>
    <property type="match status" value="1"/>
</dbReference>
<dbReference type="Pfam" id="PF00560">
    <property type="entry name" value="LRR_1"/>
    <property type="match status" value="1"/>
</dbReference>
<dbReference type="GO" id="GO:0016020">
    <property type="term" value="C:membrane"/>
    <property type="evidence" value="ECO:0007669"/>
    <property type="project" value="UniProtKB-SubCell"/>
</dbReference>
<keyword evidence="3 6" id="KW-0732">Signal</keyword>
<evidence type="ECO:0000313" key="10">
    <source>
        <dbReference type="Proteomes" id="UP000001514"/>
    </source>
</evidence>
<dbReference type="eggNOG" id="KOG0619">
    <property type="taxonomic scope" value="Eukaryota"/>
</dbReference>
<feature type="domain" description="Disease resistance R13L4/SHOC-2-like LRR" evidence="8">
    <location>
        <begin position="109"/>
        <end position="194"/>
    </location>
</feature>
<comment type="subcellular location">
    <subcellularLocation>
        <location evidence="1">Membrane</location>
    </subcellularLocation>
</comment>
<evidence type="ECO:0000256" key="5">
    <source>
        <dbReference type="ARBA" id="ARBA00023136"/>
    </source>
</evidence>
<dbReference type="PANTHER" id="PTHR48009">
    <property type="entry name" value="LEUCINE-RICH REPEAT (LRR) FAMILY PROTEIN"/>
    <property type="match status" value="1"/>
</dbReference>
<evidence type="ECO:0000256" key="1">
    <source>
        <dbReference type="ARBA" id="ARBA00004370"/>
    </source>
</evidence>
<reference evidence="9 10" key="1">
    <citation type="journal article" date="2011" name="Science">
        <title>The Selaginella genome identifies genetic changes associated with the evolution of vascular plants.</title>
        <authorList>
            <person name="Banks J.A."/>
            <person name="Nishiyama T."/>
            <person name="Hasebe M."/>
            <person name="Bowman J.L."/>
            <person name="Gribskov M."/>
            <person name="dePamphilis C."/>
            <person name="Albert V.A."/>
            <person name="Aono N."/>
            <person name="Aoyama T."/>
            <person name="Ambrose B.A."/>
            <person name="Ashton N.W."/>
            <person name="Axtell M.J."/>
            <person name="Barker E."/>
            <person name="Barker M.S."/>
            <person name="Bennetzen J.L."/>
            <person name="Bonawitz N.D."/>
            <person name="Chapple C."/>
            <person name="Cheng C."/>
            <person name="Correa L.G."/>
            <person name="Dacre M."/>
            <person name="DeBarry J."/>
            <person name="Dreyer I."/>
            <person name="Elias M."/>
            <person name="Engstrom E.M."/>
            <person name="Estelle M."/>
            <person name="Feng L."/>
            <person name="Finet C."/>
            <person name="Floyd S.K."/>
            <person name="Frommer W.B."/>
            <person name="Fujita T."/>
            <person name="Gramzow L."/>
            <person name="Gutensohn M."/>
            <person name="Harholt J."/>
            <person name="Hattori M."/>
            <person name="Heyl A."/>
            <person name="Hirai T."/>
            <person name="Hiwatashi Y."/>
            <person name="Ishikawa M."/>
            <person name="Iwata M."/>
            <person name="Karol K.G."/>
            <person name="Koehler B."/>
            <person name="Kolukisaoglu U."/>
            <person name="Kubo M."/>
            <person name="Kurata T."/>
            <person name="Lalonde S."/>
            <person name="Li K."/>
            <person name="Li Y."/>
            <person name="Litt A."/>
            <person name="Lyons E."/>
            <person name="Manning G."/>
            <person name="Maruyama T."/>
            <person name="Michael T.P."/>
            <person name="Mikami K."/>
            <person name="Miyazaki S."/>
            <person name="Morinaga S."/>
            <person name="Murata T."/>
            <person name="Mueller-Roeber B."/>
            <person name="Nelson D.R."/>
            <person name="Obara M."/>
            <person name="Oguri Y."/>
            <person name="Olmstead R.G."/>
            <person name="Onodera N."/>
            <person name="Petersen B.L."/>
            <person name="Pils B."/>
            <person name="Prigge M."/>
            <person name="Rensing S.A."/>
            <person name="Riano-Pachon D.M."/>
            <person name="Roberts A.W."/>
            <person name="Sato Y."/>
            <person name="Scheller H.V."/>
            <person name="Schulz B."/>
            <person name="Schulz C."/>
            <person name="Shakirov E.V."/>
            <person name="Shibagaki N."/>
            <person name="Shinohara N."/>
            <person name="Shippen D.E."/>
            <person name="Soerensen I."/>
            <person name="Sotooka R."/>
            <person name="Sugimoto N."/>
            <person name="Sugita M."/>
            <person name="Sumikawa N."/>
            <person name="Tanurdzic M."/>
            <person name="Theissen G."/>
            <person name="Ulvskov P."/>
            <person name="Wakazuki S."/>
            <person name="Weng J.K."/>
            <person name="Willats W.W."/>
            <person name="Wipf D."/>
            <person name="Wolf P.G."/>
            <person name="Yang L."/>
            <person name="Zimmer A.D."/>
            <person name="Zhu Q."/>
            <person name="Mitros T."/>
            <person name="Hellsten U."/>
            <person name="Loque D."/>
            <person name="Otillar R."/>
            <person name="Salamov A."/>
            <person name="Schmutz J."/>
            <person name="Shapiro H."/>
            <person name="Lindquist E."/>
            <person name="Lucas S."/>
            <person name="Rokhsar D."/>
            <person name="Grigoriev I.V."/>
        </authorList>
    </citation>
    <scope>NUCLEOTIDE SEQUENCE [LARGE SCALE GENOMIC DNA]</scope>
</reference>
<keyword evidence="4" id="KW-0677">Repeat</keyword>
<dbReference type="OrthoDB" id="676979at2759"/>
<dbReference type="Pfam" id="PF08263">
    <property type="entry name" value="LRRNT_2"/>
    <property type="match status" value="1"/>
</dbReference>
<evidence type="ECO:0000259" key="8">
    <source>
        <dbReference type="Pfam" id="PF23598"/>
    </source>
</evidence>
<sequence>MVALGLVLESVMLLSIATSCAAKTAAVDIQALQQIKSSIDPSTLHSSSCLGSWDFSHDPCDATSSTSFVCGIRCDEELQEEGASTRPPRRVTSIVLDGYGYRGFLSPFVGNLSALQALDVSGNALSGALPASLGKLARLRRLDVSGNAFSGGIPESLGELRSLEHLGLARNALSGTIPASLSRLSSLRRLDLYSNLLSGELPIAMPAMSSLLYLDASSNRITGSFPGRLPPSLVRLSLRDNRLSGQLPSNLGDMAALEVLDVSRNGLWGALPDSIFLHPSLQQVNVAGNAFQWIQTPGLAAMPLVVLGSKMVALDASHNRLRGPLPPFLAELPRLSSLSLTGNMLGGTIPLQYAIKAVESAVGIQPLRRLFLDGNLLVGALPFPFLTWSPSATLISASFANNCLHSCPPSLPFCGAQRPATQCS</sequence>
<dbReference type="Gramene" id="EFJ17819">
    <property type="protein sequence ID" value="EFJ17819"/>
    <property type="gene ID" value="SELMODRAFT_114038"/>
</dbReference>
<proteinExistence type="predicted"/>